<feature type="transmembrane region" description="Helical" evidence="7">
    <location>
        <begin position="12"/>
        <end position="31"/>
    </location>
</feature>
<dbReference type="EMBL" id="JBHMAG010000004">
    <property type="protein sequence ID" value="MFB9751161.1"/>
    <property type="molecule type" value="Genomic_DNA"/>
</dbReference>
<feature type="transmembrane region" description="Helical" evidence="7">
    <location>
        <begin position="253"/>
        <end position="273"/>
    </location>
</feature>
<keyword evidence="4 7" id="KW-0812">Transmembrane</keyword>
<evidence type="ECO:0000256" key="6">
    <source>
        <dbReference type="ARBA" id="ARBA00023136"/>
    </source>
</evidence>
<accession>A0ABV5VT36</accession>
<dbReference type="SUPFAM" id="SSF161098">
    <property type="entry name" value="MetI-like"/>
    <property type="match status" value="1"/>
</dbReference>
<evidence type="ECO:0000259" key="8">
    <source>
        <dbReference type="PROSITE" id="PS50928"/>
    </source>
</evidence>
<dbReference type="Gene3D" id="1.10.3720.10">
    <property type="entry name" value="MetI-like"/>
    <property type="match status" value="1"/>
</dbReference>
<keyword evidence="6 7" id="KW-0472">Membrane</keyword>
<evidence type="ECO:0000313" key="9">
    <source>
        <dbReference type="EMBL" id="MFB9751161.1"/>
    </source>
</evidence>
<comment type="subcellular location">
    <subcellularLocation>
        <location evidence="1 7">Cell membrane</location>
        <topology evidence="1 7">Multi-pass membrane protein</topology>
    </subcellularLocation>
</comment>
<gene>
    <name evidence="9" type="ORF">ACFFNY_06210</name>
</gene>
<feature type="transmembrane region" description="Helical" evidence="7">
    <location>
        <begin position="78"/>
        <end position="98"/>
    </location>
</feature>
<evidence type="ECO:0000256" key="7">
    <source>
        <dbReference type="RuleBase" id="RU363032"/>
    </source>
</evidence>
<evidence type="ECO:0000256" key="1">
    <source>
        <dbReference type="ARBA" id="ARBA00004651"/>
    </source>
</evidence>
<comment type="caution">
    <text evidence="9">The sequence shown here is derived from an EMBL/GenBank/DDBJ whole genome shotgun (WGS) entry which is preliminary data.</text>
</comment>
<dbReference type="PROSITE" id="PS50928">
    <property type="entry name" value="ABC_TM1"/>
    <property type="match status" value="1"/>
</dbReference>
<dbReference type="CDD" id="cd06261">
    <property type="entry name" value="TM_PBP2"/>
    <property type="match status" value="1"/>
</dbReference>
<dbReference type="Proteomes" id="UP001589619">
    <property type="component" value="Unassembled WGS sequence"/>
</dbReference>
<evidence type="ECO:0000256" key="4">
    <source>
        <dbReference type="ARBA" id="ARBA00022692"/>
    </source>
</evidence>
<protein>
    <submittedName>
        <fullName evidence="9">Carbohydrate ABC transporter permease</fullName>
    </submittedName>
</protein>
<dbReference type="PANTHER" id="PTHR43744:SF9">
    <property type="entry name" value="POLYGALACTURONAN_RHAMNOGALACTURONAN TRANSPORT SYSTEM PERMEASE PROTEIN YTCP"/>
    <property type="match status" value="1"/>
</dbReference>
<evidence type="ECO:0000256" key="5">
    <source>
        <dbReference type="ARBA" id="ARBA00022989"/>
    </source>
</evidence>
<organism evidence="9 10">
    <name type="scientific">Paenibacillus hodogayensis</name>
    <dbReference type="NCBI Taxonomy" id="279208"/>
    <lineage>
        <taxon>Bacteria</taxon>
        <taxon>Bacillati</taxon>
        <taxon>Bacillota</taxon>
        <taxon>Bacilli</taxon>
        <taxon>Bacillales</taxon>
        <taxon>Paenibacillaceae</taxon>
        <taxon>Paenibacillus</taxon>
    </lineage>
</organism>
<evidence type="ECO:0000256" key="2">
    <source>
        <dbReference type="ARBA" id="ARBA00022448"/>
    </source>
</evidence>
<comment type="similarity">
    <text evidence="7">Belongs to the binding-protein-dependent transport system permease family.</text>
</comment>
<dbReference type="PANTHER" id="PTHR43744">
    <property type="entry name" value="ABC TRANSPORTER PERMEASE PROTEIN MG189-RELATED-RELATED"/>
    <property type="match status" value="1"/>
</dbReference>
<feature type="domain" description="ABC transmembrane type-1" evidence="8">
    <location>
        <begin position="74"/>
        <end position="269"/>
    </location>
</feature>
<evidence type="ECO:0000313" key="10">
    <source>
        <dbReference type="Proteomes" id="UP001589619"/>
    </source>
</evidence>
<evidence type="ECO:0000256" key="3">
    <source>
        <dbReference type="ARBA" id="ARBA00022475"/>
    </source>
</evidence>
<reference evidence="9 10" key="1">
    <citation type="submission" date="2024-09" db="EMBL/GenBank/DDBJ databases">
        <authorList>
            <person name="Sun Q."/>
            <person name="Mori K."/>
        </authorList>
    </citation>
    <scope>NUCLEOTIDE SEQUENCE [LARGE SCALE GENOMIC DNA]</scope>
    <source>
        <strain evidence="9 10">JCM 12520</strain>
    </source>
</reference>
<feature type="transmembrane region" description="Helical" evidence="7">
    <location>
        <begin position="182"/>
        <end position="205"/>
    </location>
</feature>
<dbReference type="Pfam" id="PF00528">
    <property type="entry name" value="BPD_transp_1"/>
    <property type="match status" value="1"/>
</dbReference>
<keyword evidence="5 7" id="KW-1133">Transmembrane helix</keyword>
<keyword evidence="3" id="KW-1003">Cell membrane</keyword>
<dbReference type="InterPro" id="IPR000515">
    <property type="entry name" value="MetI-like"/>
</dbReference>
<feature type="transmembrane region" description="Helical" evidence="7">
    <location>
        <begin position="140"/>
        <end position="161"/>
    </location>
</feature>
<name>A0ABV5VT36_9BACL</name>
<sequence>MNQVKHGSRLFDFVNTVVLLMLSLVTLYPFWDSFVVSITPLKESLSTSLHLFPRTVTFEAYRHILSIKQLWLSYRTSVIVTVLATLISMIATTLAAYALSKKSLPGGRSIMFAIVFTMMFSGGIIPAYLVVKQLGMMNSIWAMIIPGAIHTYNLILMRNFFESIPEELEESARLDGCSDPGILIRVVLPLSMPAVATVSLFYAVAQWNEFFTAVMYIVDQRLWPLQLFLRAMLMDNGAAAQTGDDSLFLMGKAIKMATIMISVIPVMLIYPFFQRYFVQGATLGAVKE</sequence>
<proteinExistence type="inferred from homology"/>
<keyword evidence="2 7" id="KW-0813">Transport</keyword>
<feature type="transmembrane region" description="Helical" evidence="7">
    <location>
        <begin position="110"/>
        <end position="128"/>
    </location>
</feature>
<dbReference type="RefSeq" id="WP_344906059.1">
    <property type="nucleotide sequence ID" value="NZ_BAAAYO010000002.1"/>
</dbReference>
<keyword evidence="10" id="KW-1185">Reference proteome</keyword>
<dbReference type="InterPro" id="IPR035906">
    <property type="entry name" value="MetI-like_sf"/>
</dbReference>